<reference evidence="1 2" key="1">
    <citation type="journal article" date="2024" name="G3 (Bethesda)">
        <title>Genome assembly of Hibiscus sabdariffa L. provides insights into metabolisms of medicinal natural products.</title>
        <authorList>
            <person name="Kim T."/>
        </authorList>
    </citation>
    <scope>NUCLEOTIDE SEQUENCE [LARGE SCALE GENOMIC DNA]</scope>
    <source>
        <strain evidence="1">TK-2024</strain>
        <tissue evidence="1">Old leaves</tissue>
    </source>
</reference>
<dbReference type="Proteomes" id="UP001396334">
    <property type="component" value="Unassembled WGS sequence"/>
</dbReference>
<comment type="caution">
    <text evidence="1">The sequence shown here is derived from an EMBL/GenBank/DDBJ whole genome shotgun (WGS) entry which is preliminary data.</text>
</comment>
<gene>
    <name evidence="1" type="ORF">V6N11_083657</name>
</gene>
<keyword evidence="2" id="KW-1185">Reference proteome</keyword>
<dbReference type="EMBL" id="JBBPBN010000041">
    <property type="protein sequence ID" value="KAK8998266.1"/>
    <property type="molecule type" value="Genomic_DNA"/>
</dbReference>
<sequence length="105" mass="11881">MCLYRNESYIEEHAGDSEVDGTESERGGFMGHPNFKVKWKSENGLPQMITYVRMRLVFPSVAELKQLAGIAQLGERQTEDLKVACSIHAHRNRIFSPFPAISRLG</sequence>
<accession>A0ABR2QCN0</accession>
<proteinExistence type="predicted"/>
<name>A0ABR2QCN0_9ROSI</name>
<organism evidence="1 2">
    <name type="scientific">Hibiscus sabdariffa</name>
    <name type="common">roselle</name>
    <dbReference type="NCBI Taxonomy" id="183260"/>
    <lineage>
        <taxon>Eukaryota</taxon>
        <taxon>Viridiplantae</taxon>
        <taxon>Streptophyta</taxon>
        <taxon>Embryophyta</taxon>
        <taxon>Tracheophyta</taxon>
        <taxon>Spermatophyta</taxon>
        <taxon>Magnoliopsida</taxon>
        <taxon>eudicotyledons</taxon>
        <taxon>Gunneridae</taxon>
        <taxon>Pentapetalae</taxon>
        <taxon>rosids</taxon>
        <taxon>malvids</taxon>
        <taxon>Malvales</taxon>
        <taxon>Malvaceae</taxon>
        <taxon>Malvoideae</taxon>
        <taxon>Hibiscus</taxon>
    </lineage>
</organism>
<evidence type="ECO:0000313" key="1">
    <source>
        <dbReference type="EMBL" id="KAK8998266.1"/>
    </source>
</evidence>
<protein>
    <submittedName>
        <fullName evidence="1">Uncharacterized protein</fullName>
    </submittedName>
</protein>
<evidence type="ECO:0000313" key="2">
    <source>
        <dbReference type="Proteomes" id="UP001396334"/>
    </source>
</evidence>